<keyword evidence="3" id="KW-1185">Reference proteome</keyword>
<dbReference type="InterPro" id="IPR008011">
    <property type="entry name" value="Complex1_LYR_dom"/>
</dbReference>
<dbReference type="EMBL" id="SHOA02000203">
    <property type="protein sequence ID" value="TDH66119.1"/>
    <property type="molecule type" value="Genomic_DNA"/>
</dbReference>
<feature type="domain" description="Complex 1 LYR protein" evidence="1">
    <location>
        <begin position="8"/>
        <end position="65"/>
    </location>
</feature>
<dbReference type="AlphaFoldDB" id="A0A976IC19"/>
<dbReference type="RefSeq" id="XP_067815618.1">
    <property type="nucleotide sequence ID" value="XM_067967594.1"/>
</dbReference>
<gene>
    <name evidence="2" type="ORF">CCR75_009555</name>
</gene>
<dbReference type="GeneID" id="94353265"/>
<dbReference type="Pfam" id="PF05347">
    <property type="entry name" value="Complex1_LYR"/>
    <property type="match status" value="1"/>
</dbReference>
<reference evidence="2 3" key="1">
    <citation type="journal article" date="2021" name="Genome Biol.">
        <title>AFLAP: assembly-free linkage analysis pipeline using k-mers from genome sequencing data.</title>
        <authorList>
            <person name="Fletcher K."/>
            <person name="Zhang L."/>
            <person name="Gil J."/>
            <person name="Han R."/>
            <person name="Cavanaugh K."/>
            <person name="Michelmore R."/>
        </authorList>
    </citation>
    <scope>NUCLEOTIDE SEQUENCE [LARGE SCALE GENOMIC DNA]</scope>
    <source>
        <strain evidence="2 3">SF5</strain>
    </source>
</reference>
<protein>
    <recommendedName>
        <fullName evidence="1">Complex 1 LYR protein domain-containing protein</fullName>
    </recommendedName>
</protein>
<dbReference type="KEGG" id="blac:94353265"/>
<comment type="caution">
    <text evidence="2">The sequence shown here is derived from an EMBL/GenBank/DDBJ whole genome shotgun (WGS) entry which is preliminary data.</text>
</comment>
<accession>A0A976IC19</accession>
<evidence type="ECO:0000313" key="3">
    <source>
        <dbReference type="Proteomes" id="UP000294530"/>
    </source>
</evidence>
<dbReference type="Proteomes" id="UP000294530">
    <property type="component" value="Unassembled WGS sequence"/>
</dbReference>
<dbReference type="OrthoDB" id="275715at2759"/>
<name>A0A976IC19_BRELC</name>
<organism evidence="2 3">
    <name type="scientific">Bremia lactucae</name>
    <name type="common">Lettuce downy mildew</name>
    <dbReference type="NCBI Taxonomy" id="4779"/>
    <lineage>
        <taxon>Eukaryota</taxon>
        <taxon>Sar</taxon>
        <taxon>Stramenopiles</taxon>
        <taxon>Oomycota</taxon>
        <taxon>Peronosporomycetes</taxon>
        <taxon>Peronosporales</taxon>
        <taxon>Peronosporaceae</taxon>
        <taxon>Bremia</taxon>
    </lineage>
</organism>
<evidence type="ECO:0000313" key="2">
    <source>
        <dbReference type="EMBL" id="TDH66119.1"/>
    </source>
</evidence>
<sequence length="97" mass="11194">MSQCGLRREVLALYRDVLRIARRFPEPSIGRKLRYNAKELLHLRQHEGDAARIRMHLVEGRDALGVYRVLQNDPELLTAIMRKNVLNMGAAISELTE</sequence>
<proteinExistence type="predicted"/>
<evidence type="ECO:0000259" key="1">
    <source>
        <dbReference type="Pfam" id="PF05347"/>
    </source>
</evidence>